<evidence type="ECO:0000313" key="2">
    <source>
        <dbReference type="Proteomes" id="UP000280271"/>
    </source>
</evidence>
<protein>
    <recommendedName>
        <fullName evidence="3">ParD-like antitoxin of type II toxin-antitoxin system</fullName>
    </recommendedName>
</protein>
<dbReference type="EMBL" id="RCHC01000019">
    <property type="protein sequence ID" value="RLL18977.1"/>
    <property type="molecule type" value="Genomic_DNA"/>
</dbReference>
<accession>A0ABX9TSJ8</accession>
<evidence type="ECO:0000313" key="1">
    <source>
        <dbReference type="EMBL" id="RLL18977.1"/>
    </source>
</evidence>
<reference evidence="1 2" key="1">
    <citation type="submission" date="2018-09" db="EMBL/GenBank/DDBJ databases">
        <title>The draft genome of Acinetobacter sp. strains.</title>
        <authorList>
            <person name="Qin J."/>
            <person name="Feng Y."/>
            <person name="Zong Z."/>
        </authorList>
    </citation>
    <scope>NUCLEOTIDE SEQUENCE [LARGE SCALE GENOMIC DNA]</scope>
    <source>
        <strain evidence="1 2">WCHAc060005</strain>
    </source>
</reference>
<keyword evidence="2" id="KW-1185">Reference proteome</keyword>
<sequence length="73" mass="7862">MGATAVKIDSAFLSQAKAYGDAQSRSATKQVEYWARIGKIAQDNPDLNFNDISDILNGMAQVKAGMTTAYKFG</sequence>
<name>A0ABX9TSJ8_9GAMM</name>
<gene>
    <name evidence="1" type="ORF">D9K81_14555</name>
</gene>
<comment type="caution">
    <text evidence="1">The sequence shown here is derived from an EMBL/GenBank/DDBJ whole genome shotgun (WGS) entry which is preliminary data.</text>
</comment>
<dbReference type="InterPro" id="IPR021831">
    <property type="entry name" value="ParD-like"/>
</dbReference>
<dbReference type="RefSeq" id="WP_121523477.1">
    <property type="nucleotide sequence ID" value="NZ_RCHC01000019.1"/>
</dbReference>
<organism evidence="1 2">
    <name type="scientific">Acinetobacter chengduensis</name>
    <dbReference type="NCBI Taxonomy" id="2420890"/>
    <lineage>
        <taxon>Bacteria</taxon>
        <taxon>Pseudomonadati</taxon>
        <taxon>Pseudomonadota</taxon>
        <taxon>Gammaproteobacteria</taxon>
        <taxon>Moraxellales</taxon>
        <taxon>Moraxellaceae</taxon>
        <taxon>Acinetobacter</taxon>
    </lineage>
</organism>
<dbReference type="Proteomes" id="UP000280271">
    <property type="component" value="Unassembled WGS sequence"/>
</dbReference>
<dbReference type="Pfam" id="PF11903">
    <property type="entry name" value="ParD_like"/>
    <property type="match status" value="1"/>
</dbReference>
<evidence type="ECO:0008006" key="3">
    <source>
        <dbReference type="Google" id="ProtNLM"/>
    </source>
</evidence>
<proteinExistence type="predicted"/>